<keyword evidence="2" id="KW-1185">Reference proteome</keyword>
<dbReference type="Proteomes" id="UP000887566">
    <property type="component" value="Unplaced"/>
</dbReference>
<name>A0A914WE68_9BILA</name>
<evidence type="ECO:0000313" key="3">
    <source>
        <dbReference type="WBParaSite" id="PSAMB.scaffold399size53047.g5560.t1"/>
    </source>
</evidence>
<feature type="compositionally biased region" description="Low complexity" evidence="1">
    <location>
        <begin position="1"/>
        <end position="11"/>
    </location>
</feature>
<dbReference type="AlphaFoldDB" id="A0A914WE68"/>
<evidence type="ECO:0000313" key="2">
    <source>
        <dbReference type="Proteomes" id="UP000887566"/>
    </source>
</evidence>
<accession>A0A914WE68</accession>
<reference evidence="3" key="1">
    <citation type="submission" date="2022-11" db="UniProtKB">
        <authorList>
            <consortium name="WormBaseParasite"/>
        </authorList>
    </citation>
    <scope>IDENTIFICATION</scope>
</reference>
<organism evidence="2 3">
    <name type="scientific">Plectus sambesii</name>
    <dbReference type="NCBI Taxonomy" id="2011161"/>
    <lineage>
        <taxon>Eukaryota</taxon>
        <taxon>Metazoa</taxon>
        <taxon>Ecdysozoa</taxon>
        <taxon>Nematoda</taxon>
        <taxon>Chromadorea</taxon>
        <taxon>Plectida</taxon>
        <taxon>Plectina</taxon>
        <taxon>Plectoidea</taxon>
        <taxon>Plectidae</taxon>
        <taxon>Plectus</taxon>
    </lineage>
</organism>
<dbReference type="WBParaSite" id="PSAMB.scaffold399size53047.g5560.t1">
    <property type="protein sequence ID" value="PSAMB.scaffold399size53047.g5560.t1"/>
    <property type="gene ID" value="PSAMB.scaffold399size53047.g5560"/>
</dbReference>
<sequence>MGARGGRTTMGRRSEPPEAVQEEEEEEIWGASSALLVASDDAPLIRHCKSARPTTITNVVSEEAGVGLVGAAGAAADGECGLLFWKGLGGGYGALSDIDGLEFGLMAGVMSSRPAVIARRMGCFRPAWSGRALKRCADRQSDDLPAMPTPVFCRARP</sequence>
<protein>
    <submittedName>
        <fullName evidence="3">Uncharacterized protein</fullName>
    </submittedName>
</protein>
<evidence type="ECO:0000256" key="1">
    <source>
        <dbReference type="SAM" id="MobiDB-lite"/>
    </source>
</evidence>
<proteinExistence type="predicted"/>
<feature type="region of interest" description="Disordered" evidence="1">
    <location>
        <begin position="1"/>
        <end position="25"/>
    </location>
</feature>